<protein>
    <submittedName>
        <fullName evidence="7">Cu-processing system ATP-binding protein</fullName>
    </submittedName>
</protein>
<evidence type="ECO:0000256" key="4">
    <source>
        <dbReference type="ARBA" id="ARBA00022741"/>
    </source>
</evidence>
<dbReference type="InterPro" id="IPR050763">
    <property type="entry name" value="ABC_transporter_ATP-binding"/>
</dbReference>
<dbReference type="CDD" id="cd03230">
    <property type="entry name" value="ABC_DR_subfamily_A"/>
    <property type="match status" value="1"/>
</dbReference>
<evidence type="ECO:0000256" key="1">
    <source>
        <dbReference type="ARBA" id="ARBA00005417"/>
    </source>
</evidence>
<dbReference type="STRING" id="758820.SAMN00777080_4719"/>
<evidence type="ECO:0000256" key="3">
    <source>
        <dbReference type="ARBA" id="ARBA00022458"/>
    </source>
</evidence>
<evidence type="ECO:0000313" key="8">
    <source>
        <dbReference type="Proteomes" id="UP000192333"/>
    </source>
</evidence>
<dbReference type="PROSITE" id="PS50893">
    <property type="entry name" value="ABC_TRANSPORTER_2"/>
    <property type="match status" value="1"/>
</dbReference>
<evidence type="ECO:0000259" key="6">
    <source>
        <dbReference type="PROSITE" id="PS50893"/>
    </source>
</evidence>
<evidence type="ECO:0000256" key="5">
    <source>
        <dbReference type="ARBA" id="ARBA00022840"/>
    </source>
</evidence>
<dbReference type="InterPro" id="IPR003593">
    <property type="entry name" value="AAA+_ATPase"/>
</dbReference>
<evidence type="ECO:0000313" key="7">
    <source>
        <dbReference type="EMBL" id="SMD46041.1"/>
    </source>
</evidence>
<sequence length="247" mass="27694">MISVRHIHKKFGKLEVLKDFNLEFDSGKSYALMGPNGSGKTTLIKIILGMVIPNSGEVFVQGESIEGNFAYRSNIGYMPQIGRYPDNIRIGQLFNMMQDMRPGIKDYDLELIEAFGLDKIMDKPMHTLSGGTRQKVSAALAFMFRAAILILDEPTAGLDPMAVETLKNKIKKERDAGKLILITSHILSELDELTDHAIYIHEGEVFFNDTISGLKDITGEEKFSTAIARLMEWSLKKKKKITDLSHV</sequence>
<dbReference type="PANTHER" id="PTHR42711:SF5">
    <property type="entry name" value="ABC TRANSPORTER ATP-BINDING PROTEIN NATA"/>
    <property type="match status" value="1"/>
</dbReference>
<feature type="domain" description="ABC transporter" evidence="6">
    <location>
        <begin position="2"/>
        <end position="227"/>
    </location>
</feature>
<dbReference type="InterPro" id="IPR003439">
    <property type="entry name" value="ABC_transporter-like_ATP-bd"/>
</dbReference>
<dbReference type="AlphaFoldDB" id="A0A1W2HB76"/>
<name>A0A1W2HB76_9BACT</name>
<dbReference type="InterPro" id="IPR027417">
    <property type="entry name" value="P-loop_NTPase"/>
</dbReference>
<dbReference type="GO" id="GO:0005524">
    <property type="term" value="F:ATP binding"/>
    <property type="evidence" value="ECO:0007669"/>
    <property type="project" value="UniProtKB-KW"/>
</dbReference>
<dbReference type="OrthoDB" id="977540at2"/>
<dbReference type="Gene3D" id="3.40.50.300">
    <property type="entry name" value="P-loop containing nucleotide triphosphate hydrolases"/>
    <property type="match status" value="1"/>
</dbReference>
<dbReference type="Pfam" id="PF00005">
    <property type="entry name" value="ABC_tran"/>
    <property type="match status" value="1"/>
</dbReference>
<keyword evidence="2" id="KW-0813">Transport</keyword>
<keyword evidence="4" id="KW-0547">Nucleotide-binding</keyword>
<dbReference type="Proteomes" id="UP000192333">
    <property type="component" value="Chromosome I"/>
</dbReference>
<organism evidence="7 8">
    <name type="scientific">Aquiflexum balticum DSM 16537</name>
    <dbReference type="NCBI Taxonomy" id="758820"/>
    <lineage>
        <taxon>Bacteria</taxon>
        <taxon>Pseudomonadati</taxon>
        <taxon>Bacteroidota</taxon>
        <taxon>Cytophagia</taxon>
        <taxon>Cytophagales</taxon>
        <taxon>Cyclobacteriaceae</taxon>
        <taxon>Aquiflexum</taxon>
    </lineage>
</organism>
<dbReference type="SMART" id="SM00382">
    <property type="entry name" value="AAA"/>
    <property type="match status" value="1"/>
</dbReference>
<reference evidence="8" key="1">
    <citation type="submission" date="2017-04" db="EMBL/GenBank/DDBJ databases">
        <authorList>
            <person name="Varghese N."/>
            <person name="Submissions S."/>
        </authorList>
    </citation>
    <scope>NUCLEOTIDE SEQUENCE [LARGE SCALE GENOMIC DNA]</scope>
    <source>
        <strain evidence="8">DSM 16537</strain>
    </source>
</reference>
<accession>A0A1W2HB76</accession>
<comment type="similarity">
    <text evidence="1">Belongs to the ABC transporter superfamily.</text>
</comment>
<keyword evidence="3" id="KW-0536">Nodulation</keyword>
<dbReference type="EMBL" id="LT838813">
    <property type="protein sequence ID" value="SMD46041.1"/>
    <property type="molecule type" value="Genomic_DNA"/>
</dbReference>
<keyword evidence="8" id="KW-1185">Reference proteome</keyword>
<keyword evidence="5 7" id="KW-0067">ATP-binding</keyword>
<dbReference type="PANTHER" id="PTHR42711">
    <property type="entry name" value="ABC TRANSPORTER ATP-BINDING PROTEIN"/>
    <property type="match status" value="1"/>
</dbReference>
<dbReference type="SUPFAM" id="SSF52540">
    <property type="entry name" value="P-loop containing nucleoside triphosphate hydrolases"/>
    <property type="match status" value="1"/>
</dbReference>
<proteinExistence type="inferred from homology"/>
<gene>
    <name evidence="7" type="ORF">SAMN00777080_4719</name>
</gene>
<evidence type="ECO:0000256" key="2">
    <source>
        <dbReference type="ARBA" id="ARBA00022448"/>
    </source>
</evidence>
<dbReference type="GO" id="GO:0016887">
    <property type="term" value="F:ATP hydrolysis activity"/>
    <property type="evidence" value="ECO:0007669"/>
    <property type="project" value="InterPro"/>
</dbReference>
<dbReference type="RefSeq" id="WP_084122989.1">
    <property type="nucleotide sequence ID" value="NZ_LT838813.1"/>
</dbReference>